<organism evidence="2 3">
    <name type="scientific">Paraburkholderia steynii</name>
    <dbReference type="NCBI Taxonomy" id="1245441"/>
    <lineage>
        <taxon>Bacteria</taxon>
        <taxon>Pseudomonadati</taxon>
        <taxon>Pseudomonadota</taxon>
        <taxon>Betaproteobacteria</taxon>
        <taxon>Burkholderiales</taxon>
        <taxon>Burkholderiaceae</taxon>
        <taxon>Paraburkholderia</taxon>
    </lineage>
</organism>
<dbReference type="Proteomes" id="UP000294200">
    <property type="component" value="Unassembled WGS sequence"/>
</dbReference>
<dbReference type="PROSITE" id="PS51257">
    <property type="entry name" value="PROKAR_LIPOPROTEIN"/>
    <property type="match status" value="1"/>
</dbReference>
<accession>A0A4R0X9Q8</accession>
<reference evidence="2 3" key="1">
    <citation type="submission" date="2017-02" db="EMBL/GenBank/DDBJ databases">
        <title>Paraburkholderia sophoroidis sp. nov. and Paraburkholderia steynii sp. nov. rhizobial symbionts of the fynbos legume Hypocalyptus sophoroides.</title>
        <authorList>
            <person name="Steenkamp E.T."/>
            <person name="Beukes C.W."/>
            <person name="Van Zyl E."/>
            <person name="Avontuur J."/>
            <person name="Chan W.Y."/>
            <person name="Hassen A."/>
            <person name="Palmer M."/>
            <person name="Mthombeni L."/>
            <person name="Phalane F."/>
            <person name="Sereme K."/>
            <person name="Venter S.N."/>
        </authorList>
    </citation>
    <scope>NUCLEOTIDE SEQUENCE [LARGE SCALE GENOMIC DNA]</scope>
    <source>
        <strain evidence="2 3">HC1.1ba</strain>
    </source>
</reference>
<dbReference type="EMBL" id="MWML01000416">
    <property type="protein sequence ID" value="TCG03399.1"/>
    <property type="molecule type" value="Genomic_DNA"/>
</dbReference>
<comment type="caution">
    <text evidence="2">The sequence shown here is derived from an EMBL/GenBank/DDBJ whole genome shotgun (WGS) entry which is preliminary data.</text>
</comment>
<feature type="compositionally biased region" description="Low complexity" evidence="1">
    <location>
        <begin position="175"/>
        <end position="185"/>
    </location>
</feature>
<evidence type="ECO:0000313" key="2">
    <source>
        <dbReference type="EMBL" id="TCG03399.1"/>
    </source>
</evidence>
<feature type="region of interest" description="Disordered" evidence="1">
    <location>
        <begin position="147"/>
        <end position="185"/>
    </location>
</feature>
<gene>
    <name evidence="2" type="ORF">BZM27_48745</name>
</gene>
<protein>
    <recommendedName>
        <fullName evidence="4">Lipoprotein SmpA/OmlA domain-containing protein</fullName>
    </recommendedName>
</protein>
<dbReference type="AlphaFoldDB" id="A0A4R0X9Q8"/>
<sequence length="185" mass="19199">MKRGLIPGLLSGVLLAGCMSAGVEVRPEQMASFRRGVTTLQEVTAALGPASVQTALDDGSMLLVYTYVTSRPHPESYIPFIGSLVGGADTRSSAAVFLFDTRSVLKSANTTTSNVGTGLTTDRHTVSAPIVEAPIAVRSNRPDAVQNIEPPVAVQSIPPPAAGSVEALPEEEQPGPEIGVEPPPE</sequence>
<evidence type="ECO:0000313" key="3">
    <source>
        <dbReference type="Proteomes" id="UP000294200"/>
    </source>
</evidence>
<proteinExistence type="predicted"/>
<evidence type="ECO:0000256" key="1">
    <source>
        <dbReference type="SAM" id="MobiDB-lite"/>
    </source>
</evidence>
<keyword evidence="3" id="KW-1185">Reference proteome</keyword>
<evidence type="ECO:0008006" key="4">
    <source>
        <dbReference type="Google" id="ProtNLM"/>
    </source>
</evidence>
<name>A0A4R0X9Q8_9BURK</name>